<organism evidence="3 5">
    <name type="scientific">Cercospora beticola</name>
    <name type="common">Sugarbeet leaf spot fungus</name>
    <dbReference type="NCBI Taxonomy" id="122368"/>
    <lineage>
        <taxon>Eukaryota</taxon>
        <taxon>Fungi</taxon>
        <taxon>Dikarya</taxon>
        <taxon>Ascomycota</taxon>
        <taxon>Pezizomycotina</taxon>
        <taxon>Dothideomycetes</taxon>
        <taxon>Dothideomycetidae</taxon>
        <taxon>Mycosphaerellales</taxon>
        <taxon>Mycosphaerellaceae</taxon>
        <taxon>Cercospora</taxon>
    </lineage>
</organism>
<dbReference type="Proteomes" id="UP000230605">
    <property type="component" value="Chromosome 1"/>
</dbReference>
<dbReference type="Pfam" id="PF25540">
    <property type="entry name" value="DUF7923"/>
    <property type="match status" value="1"/>
</dbReference>
<dbReference type="OrthoDB" id="2270193at2759"/>
<dbReference type="AlphaFoldDB" id="A0A2G5IBG9"/>
<dbReference type="EMBL" id="LKMD01000100">
    <property type="protein sequence ID" value="PIB02052.1"/>
    <property type="molecule type" value="Genomic_DNA"/>
</dbReference>
<accession>A0A2G5IBG9</accession>
<sequence length="317" mass="35102">MSTTYADKLEAFRKSDAERDALVAQILEDYEQLKLKVGEISDDYKNEVASRRMWQNKAASCERDLEQALSQQKQVASTSNFAVVLIDGDGAIFSDYLYGMGKDGGAEAAHQLHKEVQRHLKAIYPDSNVDDWNIVVQVVLNLSGLAAKLQSCGIIMSPNELLAFGRSFGLAQPLFSFVDVGGGKERADHKLREHLRLYLRIGQCKHIFFAPCHDNGYLPVLESYRREHASRMTLIETRPAEPGYVELGLRRIQMPTLFRSDNLPGGPVKSMPTVALEAPTNFAGMSNAVLSPQPKKLPNRTGLSTQAQNAAIMPKAP</sequence>
<protein>
    <recommendedName>
        <fullName evidence="2">DUF7923 domain-containing protein</fullName>
    </recommendedName>
</protein>
<evidence type="ECO:0000313" key="6">
    <source>
        <dbReference type="Proteomes" id="UP001302367"/>
    </source>
</evidence>
<reference evidence="4 6" key="2">
    <citation type="submission" date="2023-09" db="EMBL/GenBank/DDBJ databases">
        <title>Complete-Gapless Cercospora beticola genome.</title>
        <authorList>
            <person name="Wyatt N.A."/>
            <person name="Spanner R.E."/>
            <person name="Bolton M.D."/>
        </authorList>
    </citation>
    <scope>NUCLEOTIDE SEQUENCE [LARGE SCALE GENOMIC DNA]</scope>
    <source>
        <strain evidence="4">Cb09-40</strain>
    </source>
</reference>
<dbReference type="Proteomes" id="UP001302367">
    <property type="component" value="Chromosome 1"/>
</dbReference>
<feature type="region of interest" description="Disordered" evidence="1">
    <location>
        <begin position="292"/>
        <end position="317"/>
    </location>
</feature>
<evidence type="ECO:0000256" key="1">
    <source>
        <dbReference type="SAM" id="MobiDB-lite"/>
    </source>
</evidence>
<gene>
    <name evidence="3" type="ORF">CB0940_01952</name>
    <name evidence="4" type="ORF">RHO25_002026</name>
</gene>
<reference evidence="3 5" key="1">
    <citation type="submission" date="2015-10" db="EMBL/GenBank/DDBJ databases">
        <title>The cercosporin biosynthetic gene cluster was horizontally transferred to several fungal lineages and shown to be expanded in Cercospora beticola based on microsynteny with recipient genomes.</title>
        <authorList>
            <person name="De Jonge R."/>
            <person name="Ebert M.K."/>
            <person name="Suttle J.C."/>
            <person name="Jurick Ii W.M."/>
            <person name="Secor G.A."/>
            <person name="Thomma B.P."/>
            <person name="Van De Peer Y."/>
            <person name="Bolton M.D."/>
        </authorList>
    </citation>
    <scope>NUCLEOTIDE SEQUENCE [LARGE SCALE GENOMIC DNA]</scope>
    <source>
        <strain evidence="3 5">09-40</strain>
    </source>
</reference>
<proteinExistence type="predicted"/>
<dbReference type="InterPro" id="IPR057683">
    <property type="entry name" value="DUF7923"/>
</dbReference>
<evidence type="ECO:0000313" key="4">
    <source>
        <dbReference type="EMBL" id="WPA97416.1"/>
    </source>
</evidence>
<evidence type="ECO:0000313" key="5">
    <source>
        <dbReference type="Proteomes" id="UP000230605"/>
    </source>
</evidence>
<evidence type="ECO:0000313" key="3">
    <source>
        <dbReference type="EMBL" id="PIB02052.1"/>
    </source>
</evidence>
<keyword evidence="6" id="KW-1185">Reference proteome</keyword>
<dbReference type="PANTHER" id="PTHR37543:SF1">
    <property type="entry name" value="CCCH ZINC FINGER DNA BINDING PROTEIN (AFU_ORTHOLOGUE AFUA_5G12760)"/>
    <property type="match status" value="1"/>
</dbReference>
<feature type="domain" description="DUF7923" evidence="2">
    <location>
        <begin position="78"/>
        <end position="258"/>
    </location>
</feature>
<dbReference type="EMBL" id="CP134184">
    <property type="protein sequence ID" value="WPA97416.1"/>
    <property type="molecule type" value="Genomic_DNA"/>
</dbReference>
<dbReference type="PANTHER" id="PTHR37543">
    <property type="entry name" value="CCCH ZINC FINGER DNA BINDING PROTEIN (AFU_ORTHOLOGUE AFUA_5G12760)"/>
    <property type="match status" value="1"/>
</dbReference>
<evidence type="ECO:0000259" key="2">
    <source>
        <dbReference type="Pfam" id="PF25540"/>
    </source>
</evidence>
<name>A0A2G5IBG9_CERBT</name>